<feature type="region of interest" description="Disordered" evidence="12">
    <location>
        <begin position="109"/>
        <end position="194"/>
    </location>
</feature>
<evidence type="ECO:0000256" key="5">
    <source>
        <dbReference type="ARBA" id="ARBA00022741"/>
    </source>
</evidence>
<comment type="catalytic activity">
    <reaction evidence="8">
        <text>L-threonyl-[protein] + ATP = O-phospho-L-threonyl-[protein] + ADP + H(+)</text>
        <dbReference type="Rhea" id="RHEA:46608"/>
        <dbReference type="Rhea" id="RHEA-COMP:11060"/>
        <dbReference type="Rhea" id="RHEA-COMP:11605"/>
        <dbReference type="ChEBI" id="CHEBI:15378"/>
        <dbReference type="ChEBI" id="CHEBI:30013"/>
        <dbReference type="ChEBI" id="CHEBI:30616"/>
        <dbReference type="ChEBI" id="CHEBI:61977"/>
        <dbReference type="ChEBI" id="CHEBI:456216"/>
        <dbReference type="EC" id="2.7.11.1"/>
    </reaction>
</comment>
<dbReference type="InterPro" id="IPR011009">
    <property type="entry name" value="Kinase-like_dom_sf"/>
</dbReference>
<dbReference type="Pfam" id="PF00069">
    <property type="entry name" value="Pkinase"/>
    <property type="match status" value="1"/>
</dbReference>
<reference evidence="15 16" key="1">
    <citation type="submission" date="2020-05" db="EMBL/GenBank/DDBJ databases">
        <title>Identification and distribution of gene clusters putatively required for synthesis of sphingolipid metabolism inhibitors in phylogenetically diverse species of the filamentous fungus Fusarium.</title>
        <authorList>
            <person name="Kim H.-S."/>
            <person name="Busman M."/>
            <person name="Brown D.W."/>
            <person name="Divon H."/>
            <person name="Uhlig S."/>
            <person name="Proctor R.H."/>
        </authorList>
    </citation>
    <scope>NUCLEOTIDE SEQUENCE [LARGE SCALE GENOMIC DNA]</scope>
    <source>
        <strain evidence="15 16">NRRL 66235</strain>
    </source>
</reference>
<dbReference type="Pfam" id="PF00011">
    <property type="entry name" value="HSP20"/>
    <property type="match status" value="1"/>
</dbReference>
<dbReference type="Proteomes" id="UP000544331">
    <property type="component" value="Unassembled WGS sequence"/>
</dbReference>
<keyword evidence="5 11" id="KW-0547">Nucleotide-binding</keyword>
<dbReference type="SMART" id="SM00220">
    <property type="entry name" value="S_TKc"/>
    <property type="match status" value="1"/>
</dbReference>
<dbReference type="GO" id="GO:0005737">
    <property type="term" value="C:cytoplasm"/>
    <property type="evidence" value="ECO:0007669"/>
    <property type="project" value="TreeGrafter"/>
</dbReference>
<protein>
    <recommendedName>
        <fullName evidence="2">non-specific serine/threonine protein kinase</fullName>
        <ecNumber evidence="2">2.7.11.1</ecNumber>
    </recommendedName>
</protein>
<dbReference type="InterPro" id="IPR000719">
    <property type="entry name" value="Prot_kinase_dom"/>
</dbReference>
<dbReference type="InterPro" id="IPR008978">
    <property type="entry name" value="HSP20-like_chaperone"/>
</dbReference>
<keyword evidence="7 11" id="KW-0067">ATP-binding</keyword>
<feature type="compositionally biased region" description="Basic and acidic residues" evidence="12">
    <location>
        <begin position="174"/>
        <end position="191"/>
    </location>
</feature>
<feature type="binding site" evidence="11">
    <location>
        <position position="283"/>
    </location>
    <ligand>
        <name>ATP</name>
        <dbReference type="ChEBI" id="CHEBI:30616"/>
    </ligand>
</feature>
<evidence type="ECO:0000313" key="15">
    <source>
        <dbReference type="EMBL" id="KAF5696665.1"/>
    </source>
</evidence>
<feature type="domain" description="SHSP" evidence="13">
    <location>
        <begin position="56"/>
        <end position="242"/>
    </location>
</feature>
<keyword evidence="6 15" id="KW-0418">Kinase</keyword>
<dbReference type="PANTHER" id="PTHR48012">
    <property type="entry name" value="STERILE20-LIKE KINASE, ISOFORM B-RELATED"/>
    <property type="match status" value="1"/>
</dbReference>
<evidence type="ECO:0000256" key="4">
    <source>
        <dbReference type="ARBA" id="ARBA00022679"/>
    </source>
</evidence>
<dbReference type="InterPro" id="IPR008271">
    <property type="entry name" value="Ser/Thr_kinase_AS"/>
</dbReference>
<evidence type="ECO:0000256" key="2">
    <source>
        <dbReference type="ARBA" id="ARBA00012513"/>
    </source>
</evidence>
<evidence type="ECO:0000256" key="7">
    <source>
        <dbReference type="ARBA" id="ARBA00022840"/>
    </source>
</evidence>
<dbReference type="PROSITE" id="PS00108">
    <property type="entry name" value="PROTEIN_KINASE_ST"/>
    <property type="match status" value="1"/>
</dbReference>
<feature type="compositionally biased region" description="Polar residues" evidence="12">
    <location>
        <begin position="115"/>
        <end position="128"/>
    </location>
</feature>
<comment type="similarity">
    <text evidence="1">Belongs to the protein kinase superfamily. STE Ser/Thr protein kinase family. STE20 subfamily.</text>
</comment>
<dbReference type="InterPro" id="IPR050629">
    <property type="entry name" value="STE20/SPS1-PAK"/>
</dbReference>
<dbReference type="GO" id="GO:0004674">
    <property type="term" value="F:protein serine/threonine kinase activity"/>
    <property type="evidence" value="ECO:0007669"/>
    <property type="project" value="UniProtKB-KW"/>
</dbReference>
<dbReference type="SUPFAM" id="SSF56112">
    <property type="entry name" value="Protein kinase-like (PK-like)"/>
    <property type="match status" value="1"/>
</dbReference>
<dbReference type="Gene3D" id="2.60.40.790">
    <property type="match status" value="1"/>
</dbReference>
<evidence type="ECO:0000313" key="16">
    <source>
        <dbReference type="Proteomes" id="UP000544331"/>
    </source>
</evidence>
<dbReference type="PROSITE" id="PS01031">
    <property type="entry name" value="SHSP"/>
    <property type="match status" value="1"/>
</dbReference>
<sequence length="975" mass="108341">MAFFLPQTFYHIQAPQNPLYHLLRELDQSVQQPQRKRQCQPQQKSRAQVSCPAYRVNSRPWEPRFEAHETEESFVLYGELPGMNKEHVTVEFPEPRKLVVSGKVERFTEEPKAVETTTEQTAPASVTESDNEDTRSRSSYQATVEDDVDDDEFEVLSHASEKSKTVSQPEPETVSDKVQEKQPEQPEEPRRSGYSKEFSRYFTFPTYINHDAVTADLKDGLLTIVIPKATPKCERDARLCGQGVWRIWKRTAPYSLSELIGKGSFGRVYKARGIKSGQLVAVKIINIDNGDALDPGADTFSDILKEVETLKILGSSGAKNVNTVLDVLLVGHNIWMVTEYCAGGSVSTLMKPSGYLPEQWIIPILREVAEAIYWVHRQGIIHRDIKCANVLVTEAGGVQLCDFGVAGLMETKFDKRSTVTGSLHWMAPELFNPTVKYGTEVDIWAFGSMAYEVASGLPPHANFRDISRFGTYLKHHSPRLEGDRYSPRLKDLIACCLVENAAQRPPIQEIQRHPYIFDTDAKYPTLSLSKLVSAYKVWEAQGGSRLSLFSPGGAQREPNLGGSEPSSVTDDEWNFNTISSLNQPLVSDPLHFVFETYDTPAELWAQPPNPPPYRRRQPPANMKMPKAPLEKLFDPNTITNYQDNARSFYMAQRPIPTTSDLPLRDHSEPPTVRESLIDLDAALGNTLSQSADLSTIKPKTRSLSIDEAVSDRRRTLEWTFPTGMPTSASPQLSYGPESFHGEAELTMVPARADSAAENALAPGASHNRASALSLIDLDDSLPDGLAVTAPDNRVSNASLIDLDASLHVGLGDTVSTRPSTANSDTPSSTSEWRMPFELERHAFEPISHSPTIREPSIYIDSGDFDASTLARMEDETNQDMLLDIRETNQQVLPSVQGENAQGENARQNGIPAFSVPSLPTPPTADVMLGRGSAEDVKDELLRLVSSFEDHLELGSQMLEYLPIRQGHVVPRQSSP</sequence>
<dbReference type="InterPro" id="IPR002068">
    <property type="entry name" value="A-crystallin/Hsp20_dom"/>
</dbReference>
<evidence type="ECO:0000259" key="13">
    <source>
        <dbReference type="PROSITE" id="PS01031"/>
    </source>
</evidence>
<evidence type="ECO:0000256" key="11">
    <source>
        <dbReference type="PROSITE-ProRule" id="PRU10141"/>
    </source>
</evidence>
<comment type="caution">
    <text evidence="15">The sequence shown here is derived from an EMBL/GenBank/DDBJ whole genome shotgun (WGS) entry which is preliminary data.</text>
</comment>
<dbReference type="GO" id="GO:0005524">
    <property type="term" value="F:ATP binding"/>
    <property type="evidence" value="ECO:0007669"/>
    <property type="project" value="UniProtKB-UniRule"/>
</dbReference>
<evidence type="ECO:0000256" key="1">
    <source>
        <dbReference type="ARBA" id="ARBA00008874"/>
    </source>
</evidence>
<keyword evidence="4" id="KW-0808">Transferase</keyword>
<dbReference type="PANTHER" id="PTHR48012:SF10">
    <property type="entry name" value="FI20177P1"/>
    <property type="match status" value="1"/>
</dbReference>
<comment type="catalytic activity">
    <reaction evidence="9">
        <text>L-seryl-[protein] + ATP = O-phospho-L-seryl-[protein] + ADP + H(+)</text>
        <dbReference type="Rhea" id="RHEA:17989"/>
        <dbReference type="Rhea" id="RHEA-COMP:9863"/>
        <dbReference type="Rhea" id="RHEA-COMP:11604"/>
        <dbReference type="ChEBI" id="CHEBI:15378"/>
        <dbReference type="ChEBI" id="CHEBI:29999"/>
        <dbReference type="ChEBI" id="CHEBI:30616"/>
        <dbReference type="ChEBI" id="CHEBI:83421"/>
        <dbReference type="ChEBI" id="CHEBI:456216"/>
        <dbReference type="EC" id="2.7.11.1"/>
    </reaction>
</comment>
<organism evidence="15 16">
    <name type="scientific">Fusarium mundagurra</name>
    <dbReference type="NCBI Taxonomy" id="1567541"/>
    <lineage>
        <taxon>Eukaryota</taxon>
        <taxon>Fungi</taxon>
        <taxon>Dikarya</taxon>
        <taxon>Ascomycota</taxon>
        <taxon>Pezizomycotina</taxon>
        <taxon>Sordariomycetes</taxon>
        <taxon>Hypocreomycetidae</taxon>
        <taxon>Hypocreales</taxon>
        <taxon>Nectriaceae</taxon>
        <taxon>Fusarium</taxon>
        <taxon>Fusarium fujikuroi species complex</taxon>
    </lineage>
</organism>
<accession>A0A8H5XMM1</accession>
<dbReference type="PROSITE" id="PS50011">
    <property type="entry name" value="PROTEIN_KINASE_DOM"/>
    <property type="match status" value="1"/>
</dbReference>
<dbReference type="EC" id="2.7.11.1" evidence="2"/>
<evidence type="ECO:0000256" key="6">
    <source>
        <dbReference type="ARBA" id="ARBA00022777"/>
    </source>
</evidence>
<evidence type="ECO:0000256" key="9">
    <source>
        <dbReference type="ARBA" id="ARBA00048679"/>
    </source>
</evidence>
<evidence type="ECO:0000256" key="3">
    <source>
        <dbReference type="ARBA" id="ARBA00022527"/>
    </source>
</evidence>
<keyword evidence="16" id="KW-1185">Reference proteome</keyword>
<dbReference type="OrthoDB" id="248923at2759"/>
<dbReference type="AlphaFoldDB" id="A0A8H5XMM1"/>
<feature type="domain" description="Protein kinase" evidence="14">
    <location>
        <begin position="254"/>
        <end position="516"/>
    </location>
</feature>
<evidence type="ECO:0000256" key="8">
    <source>
        <dbReference type="ARBA" id="ARBA00047899"/>
    </source>
</evidence>
<evidence type="ECO:0000256" key="12">
    <source>
        <dbReference type="SAM" id="MobiDB-lite"/>
    </source>
</evidence>
<keyword evidence="3" id="KW-0723">Serine/threonine-protein kinase</keyword>
<dbReference type="InterPro" id="IPR017441">
    <property type="entry name" value="Protein_kinase_ATP_BS"/>
</dbReference>
<dbReference type="CDD" id="cd06464">
    <property type="entry name" value="ACD_sHsps-like"/>
    <property type="match status" value="1"/>
</dbReference>
<gene>
    <name evidence="15" type="ORF">FMUND_15628</name>
</gene>
<dbReference type="SUPFAM" id="SSF49764">
    <property type="entry name" value="HSP20-like chaperones"/>
    <property type="match status" value="1"/>
</dbReference>
<dbReference type="EMBL" id="JAAOAN010001149">
    <property type="protein sequence ID" value="KAF5696665.1"/>
    <property type="molecule type" value="Genomic_DNA"/>
</dbReference>
<dbReference type="PROSITE" id="PS00107">
    <property type="entry name" value="PROTEIN_KINASE_ATP"/>
    <property type="match status" value="1"/>
</dbReference>
<comment type="similarity">
    <text evidence="10">Belongs to the small heat shock protein (HSP20) family.</text>
</comment>
<name>A0A8H5XMM1_9HYPO</name>
<dbReference type="Gene3D" id="1.10.510.10">
    <property type="entry name" value="Transferase(Phosphotransferase) domain 1"/>
    <property type="match status" value="1"/>
</dbReference>
<evidence type="ECO:0000259" key="14">
    <source>
        <dbReference type="PROSITE" id="PS50011"/>
    </source>
</evidence>
<evidence type="ECO:0000256" key="10">
    <source>
        <dbReference type="PROSITE-ProRule" id="PRU00285"/>
    </source>
</evidence>
<proteinExistence type="inferred from homology"/>
<feature type="compositionally biased region" description="Acidic residues" evidence="12">
    <location>
        <begin position="144"/>
        <end position="154"/>
    </location>
</feature>